<keyword evidence="1" id="KW-0413">Isomerase</keyword>
<organism evidence="1 2">
    <name type="scientific">Bermanella marisrubri</name>
    <dbReference type="NCBI Taxonomy" id="207949"/>
    <lineage>
        <taxon>Bacteria</taxon>
        <taxon>Pseudomonadati</taxon>
        <taxon>Pseudomonadota</taxon>
        <taxon>Gammaproteobacteria</taxon>
        <taxon>Oceanospirillales</taxon>
        <taxon>Oceanospirillaceae</taxon>
        <taxon>Bermanella</taxon>
    </lineage>
</organism>
<accession>Q1N4S0</accession>
<dbReference type="EMBL" id="AAQH01000002">
    <property type="protein sequence ID" value="EAT13358.1"/>
    <property type="molecule type" value="Genomic_DNA"/>
</dbReference>
<dbReference type="EC" id="5.99.1.2" evidence="1"/>
<dbReference type="Proteomes" id="UP000004263">
    <property type="component" value="Unassembled WGS sequence"/>
</dbReference>
<comment type="caution">
    <text evidence="1">The sequence shown here is derived from an EMBL/GenBank/DDBJ whole genome shotgun (WGS) entry which is preliminary data.</text>
</comment>
<evidence type="ECO:0000313" key="2">
    <source>
        <dbReference type="Proteomes" id="UP000004263"/>
    </source>
</evidence>
<dbReference type="OrthoDB" id="6118793at2"/>
<gene>
    <name evidence="1" type="ORF">RED65_01320</name>
</gene>
<keyword evidence="2" id="KW-1185">Reference proteome</keyword>
<name>Q1N4S0_9GAMM</name>
<dbReference type="GO" id="GO:0016853">
    <property type="term" value="F:isomerase activity"/>
    <property type="evidence" value="ECO:0007669"/>
    <property type="project" value="UniProtKB-KW"/>
</dbReference>
<dbReference type="RefSeq" id="WP_007017742.1">
    <property type="nucleotide sequence ID" value="NZ_CH724114.1"/>
</dbReference>
<protein>
    <submittedName>
        <fullName evidence="1">DNA topoisomerase I</fullName>
        <ecNumber evidence="1">5.99.1.2</ecNumber>
    </submittedName>
</protein>
<dbReference type="AlphaFoldDB" id="Q1N4S0"/>
<evidence type="ECO:0000313" key="1">
    <source>
        <dbReference type="EMBL" id="EAT13358.1"/>
    </source>
</evidence>
<dbReference type="HOGENOM" id="CLU_1096958_0_0_6"/>
<sequence length="253" mass="29022">MIIFIVIISIVLIAGALMVAHHMSVKEKKLTEQRLRGKRILVYANEIWDALSECSKLIDAPDILHTLMDYYRCQMRHRDGILGEDNSQTYENEIQSFKDKISQIHVVQQLDNDNEINHAKRIFSKASKYIKSAANRKLLGQGEANTMRTSMKRRMLDLQVSAYERLGDEAGERSDPATATNYYKYAKKLLIETNLTFDGKIEWVRKISHKNQVLFGNAVAEKLEKQIDEEENTVDEFGIPKDTNVLAGNKKAF</sequence>
<reference evidence="1 2" key="1">
    <citation type="submission" date="2006-03" db="EMBL/GenBank/DDBJ databases">
        <authorList>
            <person name="Pinhassi J."/>
            <person name="Pedros-Alio C."/>
            <person name="Ferriera S."/>
            <person name="Johnson J."/>
            <person name="Kravitz S."/>
            <person name="Halpern A."/>
            <person name="Remington K."/>
            <person name="Beeson K."/>
            <person name="Tran B."/>
            <person name="Rogers Y.-H."/>
            <person name="Friedman R."/>
            <person name="Venter J.C."/>
        </authorList>
    </citation>
    <scope>NUCLEOTIDE SEQUENCE [LARGE SCALE GENOMIC DNA]</scope>
    <source>
        <strain evidence="1 2">RED65</strain>
    </source>
</reference>
<proteinExistence type="predicted"/>